<dbReference type="Proteomes" id="UP000471298">
    <property type="component" value="Unassembled WGS sequence"/>
</dbReference>
<gene>
    <name evidence="3" type="ORF">GCU85_02230</name>
</gene>
<dbReference type="InterPro" id="IPR005184">
    <property type="entry name" value="DUF306_Meta_HslJ"/>
</dbReference>
<dbReference type="InParanoid" id="A0A6N7ESS6"/>
<protein>
    <submittedName>
        <fullName evidence="3">META domain-containing protein</fullName>
    </submittedName>
</protein>
<sequence length="317" mass="34468">MMKNQILLILGLAAVLGCSETPMQSKTQDPQKTQDTQWAYGTDTNATTATTSPETSTKAPADSENLVADKQQPTSSTPLNGEFNIVRVKDYDAISPLPIAFNADSQNISGSAGCNRFSGSYQTTGQNMTLSKIASTKRFCLEKGVSQLENHILQLLGSIHTFKTNENAIDFFDNNNQWIMTIEPSEPLAAHPYQIKYTTQTMVATNTLIFSGSQITCQTDDPTQPTQNNHQNNHSKNLSTSQVKDLLDSINELPMAALSTLTAPSDQRHLDGAAYAKLTIIDGDTTYEVPDFDHGNPPAAVARLVAVLLRQSNCPNV</sequence>
<dbReference type="PANTHER" id="PTHR35535">
    <property type="entry name" value="HEAT SHOCK PROTEIN HSLJ"/>
    <property type="match status" value="1"/>
</dbReference>
<name>A0A6N7ESS6_9GAMM</name>
<dbReference type="Pfam" id="PF03724">
    <property type="entry name" value="META"/>
    <property type="match status" value="1"/>
</dbReference>
<dbReference type="InterPro" id="IPR038670">
    <property type="entry name" value="HslJ-like_sf"/>
</dbReference>
<keyword evidence="4" id="KW-1185">Reference proteome</keyword>
<dbReference type="Gene3D" id="2.40.128.270">
    <property type="match status" value="1"/>
</dbReference>
<dbReference type="RefSeq" id="WP_152808924.1">
    <property type="nucleotide sequence ID" value="NZ_WHNW01000002.1"/>
</dbReference>
<evidence type="ECO:0000313" key="4">
    <source>
        <dbReference type="Proteomes" id="UP000471298"/>
    </source>
</evidence>
<feature type="compositionally biased region" description="Low complexity" evidence="1">
    <location>
        <begin position="44"/>
        <end position="60"/>
    </location>
</feature>
<feature type="domain" description="DUF306" evidence="2">
    <location>
        <begin position="81"/>
        <end position="178"/>
    </location>
</feature>
<accession>A0A6N7ESS6</accession>
<comment type="caution">
    <text evidence="3">The sequence shown here is derived from an EMBL/GenBank/DDBJ whole genome shotgun (WGS) entry which is preliminary data.</text>
</comment>
<evidence type="ECO:0000256" key="1">
    <source>
        <dbReference type="SAM" id="MobiDB-lite"/>
    </source>
</evidence>
<dbReference type="PROSITE" id="PS51257">
    <property type="entry name" value="PROKAR_LIPOPROTEIN"/>
    <property type="match status" value="1"/>
</dbReference>
<organism evidence="3 4">
    <name type="scientific">Ostreibacterium oceani</name>
    <dbReference type="NCBI Taxonomy" id="2654998"/>
    <lineage>
        <taxon>Bacteria</taxon>
        <taxon>Pseudomonadati</taxon>
        <taxon>Pseudomonadota</taxon>
        <taxon>Gammaproteobacteria</taxon>
        <taxon>Cardiobacteriales</taxon>
        <taxon>Ostreibacteriaceae</taxon>
        <taxon>Ostreibacterium</taxon>
    </lineage>
</organism>
<feature type="region of interest" description="Disordered" evidence="1">
    <location>
        <begin position="218"/>
        <end position="240"/>
    </location>
</feature>
<dbReference type="EMBL" id="WHNW01000002">
    <property type="protein sequence ID" value="MPV85552.1"/>
    <property type="molecule type" value="Genomic_DNA"/>
</dbReference>
<evidence type="ECO:0000313" key="3">
    <source>
        <dbReference type="EMBL" id="MPV85552.1"/>
    </source>
</evidence>
<feature type="region of interest" description="Disordered" evidence="1">
    <location>
        <begin position="44"/>
        <end position="79"/>
    </location>
</feature>
<dbReference type="PANTHER" id="PTHR35535:SF2">
    <property type="entry name" value="DUF306 DOMAIN-CONTAINING PROTEIN"/>
    <property type="match status" value="1"/>
</dbReference>
<proteinExistence type="predicted"/>
<reference evidence="3 4" key="1">
    <citation type="submission" date="2019-10" db="EMBL/GenBank/DDBJ databases">
        <title>Cardiobacteriales fam. a chemoheterotrophic member of the order Cardiobacteriales, and proposal of Cardiobacteriales fam. nov.</title>
        <authorList>
            <person name="Wang C."/>
        </authorList>
    </citation>
    <scope>NUCLEOTIDE SEQUENCE [LARGE SCALE GENOMIC DNA]</scope>
    <source>
        <strain evidence="3 4">ML27</strain>
    </source>
</reference>
<feature type="compositionally biased region" description="Low complexity" evidence="1">
    <location>
        <begin position="218"/>
        <end position="234"/>
    </location>
</feature>
<dbReference type="AlphaFoldDB" id="A0A6N7ESS6"/>
<evidence type="ECO:0000259" key="2">
    <source>
        <dbReference type="Pfam" id="PF03724"/>
    </source>
</evidence>
<dbReference type="InterPro" id="IPR053147">
    <property type="entry name" value="Hsp_HslJ-like"/>
</dbReference>